<dbReference type="NCBIfam" id="TIGR03688">
    <property type="entry name" value="depupylase_Dop"/>
    <property type="match status" value="1"/>
</dbReference>
<dbReference type="InterPro" id="IPR004347">
    <property type="entry name" value="Pup_ligase/deamidase"/>
</dbReference>
<dbReference type="PANTHER" id="PTHR42307:SF2">
    <property type="entry name" value="PUP DEAMIDASE_DEPUPYLASE"/>
    <property type="match status" value="1"/>
</dbReference>
<dbReference type="PIRSF" id="PIRSF018077">
    <property type="entry name" value="UCP018077"/>
    <property type="match status" value="1"/>
</dbReference>
<accession>A0A1L3MGR1</accession>
<evidence type="ECO:0000313" key="3">
    <source>
        <dbReference type="EMBL" id="APH01468.1"/>
    </source>
</evidence>
<dbReference type="InterPro" id="IPR022366">
    <property type="entry name" value="Pup_deamidase"/>
</dbReference>
<dbReference type="Proteomes" id="UP000182938">
    <property type="component" value="Chromosome"/>
</dbReference>
<gene>
    <name evidence="3" type="ORF">ASJ30_07890</name>
</gene>
<evidence type="ECO:0000256" key="1">
    <source>
        <dbReference type="ARBA" id="ARBA00009114"/>
    </source>
</evidence>
<dbReference type="GO" id="GO:0019941">
    <property type="term" value="P:modification-dependent protein catabolic process"/>
    <property type="evidence" value="ECO:0007669"/>
    <property type="project" value="InterPro"/>
</dbReference>
<name>A0A1L3MGR1_9MICO</name>
<proteinExistence type="inferred from homology"/>
<dbReference type="KEGG" id="jte:ASJ30_07890"/>
<organism evidence="3 4">
    <name type="scientific">Janibacter indicus</name>
    <dbReference type="NCBI Taxonomy" id="857417"/>
    <lineage>
        <taxon>Bacteria</taxon>
        <taxon>Bacillati</taxon>
        <taxon>Actinomycetota</taxon>
        <taxon>Actinomycetes</taxon>
        <taxon>Micrococcales</taxon>
        <taxon>Intrasporangiaceae</taxon>
        <taxon>Janibacter</taxon>
    </lineage>
</organism>
<dbReference type="EMBL" id="CP013290">
    <property type="protein sequence ID" value="APH01468.1"/>
    <property type="molecule type" value="Genomic_DNA"/>
</dbReference>
<dbReference type="GO" id="GO:0016811">
    <property type="term" value="F:hydrolase activity, acting on carbon-nitrogen (but not peptide) bonds, in linear amides"/>
    <property type="evidence" value="ECO:0007669"/>
    <property type="project" value="InterPro"/>
</dbReference>
<reference evidence="3 4" key="1">
    <citation type="submission" date="2015-11" db="EMBL/GenBank/DDBJ databases">
        <authorList>
            <person name="Zhang Y."/>
            <person name="Guo Z."/>
        </authorList>
    </citation>
    <scope>NUCLEOTIDE SEQUENCE [LARGE SCALE GENOMIC DNA]</scope>
    <source>
        <strain evidence="3 4">YFY001</strain>
    </source>
</reference>
<dbReference type="GO" id="GO:0070490">
    <property type="term" value="P:protein pupylation"/>
    <property type="evidence" value="ECO:0007669"/>
    <property type="project" value="TreeGrafter"/>
</dbReference>
<feature type="active site" description="Proton acceptor" evidence="2">
    <location>
        <position position="97"/>
    </location>
</feature>
<dbReference type="GO" id="GO:0008233">
    <property type="term" value="F:peptidase activity"/>
    <property type="evidence" value="ECO:0007669"/>
    <property type="project" value="InterPro"/>
</dbReference>
<dbReference type="GO" id="GO:0005524">
    <property type="term" value="F:ATP binding"/>
    <property type="evidence" value="ECO:0007669"/>
    <property type="project" value="TreeGrafter"/>
</dbReference>
<dbReference type="Pfam" id="PF03136">
    <property type="entry name" value="Pup_ligase"/>
    <property type="match status" value="1"/>
</dbReference>
<evidence type="ECO:0000256" key="2">
    <source>
        <dbReference type="PIRSR" id="PIRSR018077-1"/>
    </source>
</evidence>
<dbReference type="GO" id="GO:0010498">
    <property type="term" value="P:proteasomal protein catabolic process"/>
    <property type="evidence" value="ECO:0007669"/>
    <property type="project" value="InterPro"/>
</dbReference>
<dbReference type="AlphaFoldDB" id="A0A1L3MGR1"/>
<evidence type="ECO:0000313" key="4">
    <source>
        <dbReference type="Proteomes" id="UP000182938"/>
    </source>
</evidence>
<dbReference type="RefSeq" id="WP_072624619.1">
    <property type="nucleotide sequence ID" value="NZ_CP013290.1"/>
</dbReference>
<dbReference type="PANTHER" id="PTHR42307">
    <property type="entry name" value="PUP DEAMIDASE/DEPUPYLASE"/>
    <property type="match status" value="1"/>
</dbReference>
<keyword evidence="4" id="KW-1185">Reference proteome</keyword>
<sequence length="498" mass="54616">MSVRRIMGIETEYGIAVPGQSWANPMTASGVVLTTYARAHGLRAGHGAWDYSDEHPLVDARGFEMPRARADISQLTDAEDPTLANVVLANGARLYVDHAHPEYSSPEVTSPRDVVVWDRAGELVMREVVERLADSPPGINLYKNNTDGKGASYGTHENYLVSRATPFDRIVGGLTPFFVARQVMCGAGRVGIGQESERTGYQMSSRSDFFEAEVGLETTFKRPIINTRDEPHADPDVWRRLHVIIGDANQADVANLVKVGSTSLVLRLIEADAIDRDLTLLHPITALRTISHDPTCRATVRLRDGRELTAVQILTEYLEMASAFVEREGSDPATDEVLGHWERLLGLLAGDPMDAAADIDWVAKLALLQRYRDRDGLEWGDPRLAAIDIQWSDVRPAKGIFHKLEAAGRITRLTTDEEVRRAVAEPPEDTRAWLRGRVVEHFGDAVVSASWDSLVLRLPGPGRVARIPLLDPLAHGRSATEDLVSAGDVDDLVAGLGA</sequence>
<protein>
    <submittedName>
        <fullName evidence="3">Pup deamidase/depupylase</fullName>
    </submittedName>
</protein>
<comment type="similarity">
    <text evidence="1">Belongs to the Pup ligase/Pup deamidase family. Pup deamidase subfamily.</text>
</comment>